<dbReference type="Gene3D" id="2.80.10.50">
    <property type="match status" value="1"/>
</dbReference>
<dbReference type="RefSeq" id="YP_009449262.1">
    <property type="nucleotide sequence ID" value="NC_036594.1"/>
</dbReference>
<keyword evidence="1" id="KW-1133">Transmembrane helix</keyword>
<organism evidence="3">
    <name type="scientific">Orpheovirus IHUMI-LCC2</name>
    <dbReference type="NCBI Taxonomy" id="2023057"/>
    <lineage>
        <taxon>Viruses</taxon>
        <taxon>Varidnaviria</taxon>
        <taxon>Bamfordvirae</taxon>
        <taxon>Nucleocytoviricota</taxon>
        <taxon>Megaviricetes</taxon>
        <taxon>Pimascovirales</taxon>
        <taxon>Ocovirineae</taxon>
        <taxon>Orpheoviridae</taxon>
        <taxon>Alphaorpheovirus</taxon>
        <taxon>Alphaorpheovirus massiliense</taxon>
    </lineage>
</organism>
<dbReference type="InterPro" id="IPR000772">
    <property type="entry name" value="Ricin_B_lectin"/>
</dbReference>
<keyword evidence="3" id="KW-0430">Lectin</keyword>
<keyword evidence="1" id="KW-0812">Transmembrane</keyword>
<dbReference type="GeneID" id="35381715"/>
<gene>
    <name evidence="3" type="ORF">ORPV_1056</name>
</gene>
<evidence type="ECO:0000259" key="2">
    <source>
        <dbReference type="Pfam" id="PF00652"/>
    </source>
</evidence>
<keyword evidence="4" id="KW-1185">Reference proteome</keyword>
<reference evidence="3" key="1">
    <citation type="submission" date="2017-08" db="EMBL/GenBank/DDBJ databases">
        <authorList>
            <consortium name="Urmite Genomes"/>
        </authorList>
    </citation>
    <scope>NUCLEOTIDE SEQUENCE [LARGE SCALE GENOMIC DNA]</scope>
    <source>
        <strain evidence="3">IHUMI-LCC2</strain>
    </source>
</reference>
<dbReference type="Proteomes" id="UP000236316">
    <property type="component" value="Segment"/>
</dbReference>
<dbReference type="EMBL" id="LT906555">
    <property type="protein sequence ID" value="SNW62960.1"/>
    <property type="molecule type" value="Genomic_DNA"/>
</dbReference>
<dbReference type="CDD" id="cd00161">
    <property type="entry name" value="beta-trefoil_Ricin-like"/>
    <property type="match status" value="1"/>
</dbReference>
<sequence length="195" mass="20384">MVSAAAIVVIILIILVVLGIVIAVIYFRTPTPTPVPPIPPTPPPSNVTFATGAPSKLNSGSGCLVLNPSTSTNPISSAYAINVVPCTDVTNRTSYGIWQYNPVTREISAVANNTSRANPPPGTRCLNVSNSSTQNGANIIGYPCDDTQGDGNDRFTIENGRLRNVLTGKCINVSAGGSVTQQECATSTIFTFPTF</sequence>
<dbReference type="InterPro" id="IPR035992">
    <property type="entry name" value="Ricin_B-like_lectins"/>
</dbReference>
<dbReference type="KEGG" id="vg:35381715"/>
<feature type="transmembrane region" description="Helical" evidence="1">
    <location>
        <begin position="6"/>
        <end position="27"/>
    </location>
</feature>
<protein>
    <submittedName>
        <fullName evidence="3">Protein containing Ricin B, lectin domain</fullName>
    </submittedName>
</protein>
<proteinExistence type="predicted"/>
<evidence type="ECO:0000313" key="3">
    <source>
        <dbReference type="EMBL" id="SNW62960.1"/>
    </source>
</evidence>
<dbReference type="PROSITE" id="PS50231">
    <property type="entry name" value="RICIN_B_LECTIN"/>
    <property type="match status" value="1"/>
</dbReference>
<evidence type="ECO:0000313" key="4">
    <source>
        <dbReference type="Proteomes" id="UP000236316"/>
    </source>
</evidence>
<dbReference type="SUPFAM" id="SSF50370">
    <property type="entry name" value="Ricin B-like lectins"/>
    <property type="match status" value="1"/>
</dbReference>
<accession>A0A2I2L637</accession>
<feature type="domain" description="Ricin B lectin" evidence="2">
    <location>
        <begin position="83"/>
        <end position="186"/>
    </location>
</feature>
<keyword evidence="1" id="KW-0472">Membrane</keyword>
<dbReference type="GO" id="GO:0030246">
    <property type="term" value="F:carbohydrate binding"/>
    <property type="evidence" value="ECO:0007669"/>
    <property type="project" value="UniProtKB-KW"/>
</dbReference>
<evidence type="ECO:0000256" key="1">
    <source>
        <dbReference type="SAM" id="Phobius"/>
    </source>
</evidence>
<dbReference type="Pfam" id="PF00652">
    <property type="entry name" value="Ricin_B_lectin"/>
    <property type="match status" value="1"/>
</dbReference>
<name>A0A2I2L637_9VIRU</name>